<dbReference type="PANTHER" id="PTHR36427">
    <property type="entry name" value="54S RIBOSOMAL PROTEIN L1, MITOCHONDRIAL"/>
    <property type="match status" value="1"/>
</dbReference>
<sequence>MDKQQIVNALAQMRSGSKTRKFKQSVELYVNFQGLDFSKNENKIDVNVALPHSTGKSETKVIVFTKDTDFAAKAKTKAHRVVLESEISKLDKKEAGKIGDEYDVILAEGPAMLTVGRVLGPSLAPKGKMPKLIPPSVEAIENALKSVKGSIRISNKKGKNMPMVHTLIGNEEFKNEDLADNVWAIYQTLLNALPGKQQNIKSLIIKLTMGPPVKITDEVKQ</sequence>
<proteinExistence type="inferred from homology"/>
<keyword evidence="3" id="KW-0687">Ribonucleoprotein</keyword>
<comment type="caution">
    <text evidence="4">The sequence shown here is derived from an EMBL/GenBank/DDBJ whole genome shotgun (WGS) entry which is preliminary data.</text>
</comment>
<reference evidence="4" key="2">
    <citation type="submission" date="2021-05" db="EMBL/GenBank/DDBJ databases">
        <title>Protein family content uncovers lineage relationships and bacterial pathway maintenance mechanisms in DPANN archaea.</title>
        <authorList>
            <person name="Castelle C.J."/>
            <person name="Meheust R."/>
            <person name="Jaffe A.L."/>
            <person name="Seitz K."/>
            <person name="Gong X."/>
            <person name="Baker B.J."/>
            <person name="Banfield J.F."/>
        </authorList>
    </citation>
    <scope>NUCLEOTIDE SEQUENCE</scope>
    <source>
        <strain evidence="4">RIFCSPLOWO2_01_FULL_AR10_48_17</strain>
    </source>
</reference>
<dbReference type="InterPro" id="IPR028364">
    <property type="entry name" value="Ribosomal_uL1/biogenesis"/>
</dbReference>
<dbReference type="Gene3D" id="3.30.190.20">
    <property type="match status" value="1"/>
</dbReference>
<dbReference type="GO" id="GO:0003735">
    <property type="term" value="F:structural constituent of ribosome"/>
    <property type="evidence" value="ECO:0007669"/>
    <property type="project" value="InterPro"/>
</dbReference>
<gene>
    <name evidence="4" type="primary">rpl1P</name>
    <name evidence="4" type="ORF">J4215_01960</name>
</gene>
<name>A0A8T4L4A2_9ARCH</name>
<evidence type="ECO:0000256" key="1">
    <source>
        <dbReference type="ARBA" id="ARBA00010531"/>
    </source>
</evidence>
<dbReference type="CDD" id="cd00403">
    <property type="entry name" value="Ribosomal_L1"/>
    <property type="match status" value="1"/>
</dbReference>
<protein>
    <submittedName>
        <fullName evidence="4">50S ribosomal protein L1</fullName>
    </submittedName>
</protein>
<reference evidence="4" key="1">
    <citation type="submission" date="2021-03" db="EMBL/GenBank/DDBJ databases">
        <authorList>
            <person name="Jaffe A."/>
        </authorList>
    </citation>
    <scope>NUCLEOTIDE SEQUENCE</scope>
    <source>
        <strain evidence="4">RIFCSPLOWO2_01_FULL_AR10_48_17</strain>
    </source>
</reference>
<dbReference type="AlphaFoldDB" id="A0A8T4L4A2"/>
<keyword evidence="2 4" id="KW-0689">Ribosomal protein</keyword>
<dbReference type="Pfam" id="PF00687">
    <property type="entry name" value="Ribosomal_L1"/>
    <property type="match status" value="1"/>
</dbReference>
<dbReference type="PIRSF" id="PIRSF002155">
    <property type="entry name" value="Ribosomal_L1"/>
    <property type="match status" value="1"/>
</dbReference>
<organism evidence="4 5">
    <name type="scientific">Candidatus Iainarchaeum sp</name>
    <dbReference type="NCBI Taxonomy" id="3101447"/>
    <lineage>
        <taxon>Archaea</taxon>
        <taxon>Candidatus Iainarchaeota</taxon>
        <taxon>Candidatus Iainarchaeia</taxon>
        <taxon>Candidatus Iainarchaeales</taxon>
        <taxon>Candidatus Iainarchaeaceae</taxon>
        <taxon>Candidatus Iainarchaeum</taxon>
    </lineage>
</organism>
<evidence type="ECO:0000313" key="4">
    <source>
        <dbReference type="EMBL" id="MBS3061324.1"/>
    </source>
</evidence>
<dbReference type="Proteomes" id="UP000675968">
    <property type="component" value="Unassembled WGS sequence"/>
</dbReference>
<dbReference type="EMBL" id="JAGVWC010000009">
    <property type="protein sequence ID" value="MBS3061324.1"/>
    <property type="molecule type" value="Genomic_DNA"/>
</dbReference>
<dbReference type="GO" id="GO:0006412">
    <property type="term" value="P:translation"/>
    <property type="evidence" value="ECO:0007669"/>
    <property type="project" value="InterPro"/>
</dbReference>
<accession>A0A8T4L4A2</accession>
<dbReference type="Gene3D" id="3.40.50.790">
    <property type="match status" value="1"/>
</dbReference>
<evidence type="ECO:0000256" key="3">
    <source>
        <dbReference type="ARBA" id="ARBA00023274"/>
    </source>
</evidence>
<dbReference type="InterPro" id="IPR016095">
    <property type="entry name" value="Ribosomal_uL1_3-a/b-sand"/>
</dbReference>
<evidence type="ECO:0000313" key="5">
    <source>
        <dbReference type="Proteomes" id="UP000675968"/>
    </source>
</evidence>
<evidence type="ECO:0000256" key="2">
    <source>
        <dbReference type="ARBA" id="ARBA00022980"/>
    </source>
</evidence>
<dbReference type="GO" id="GO:0015934">
    <property type="term" value="C:large ribosomal subunit"/>
    <property type="evidence" value="ECO:0007669"/>
    <property type="project" value="InterPro"/>
</dbReference>
<dbReference type="PANTHER" id="PTHR36427:SF3">
    <property type="entry name" value="LARGE RIBOSOMAL SUBUNIT PROTEIN UL1M"/>
    <property type="match status" value="1"/>
</dbReference>
<dbReference type="GO" id="GO:0003723">
    <property type="term" value="F:RNA binding"/>
    <property type="evidence" value="ECO:0007669"/>
    <property type="project" value="InterPro"/>
</dbReference>
<dbReference type="InterPro" id="IPR023674">
    <property type="entry name" value="Ribosomal_uL1-like"/>
</dbReference>
<comment type="similarity">
    <text evidence="1">Belongs to the universal ribosomal protein uL1 family.</text>
</comment>
<dbReference type="InterPro" id="IPR002143">
    <property type="entry name" value="Ribosomal_uL1"/>
</dbReference>
<dbReference type="SUPFAM" id="SSF56808">
    <property type="entry name" value="Ribosomal protein L1"/>
    <property type="match status" value="1"/>
</dbReference>